<sequence>ATVYCPPVARHPSPAFRKAHKISRPSAHGAAPSVRMPRSASDPYHGHEPTAKLCARFVSHLFACPDLPPLPAPPTNAPNPRLEHFIAYALHRTRLHASVTFAALYLLQRLKARFPAAQGSSGHRLFISAFMIASKIICDDTYSNNSWCIVGQGMFALREINQMEREMCSYLEWQLNVDPATLHDFEIQVRRDFAGPGPYPPISLPTPAPSPFAHPGASTASSIPSFGHRASPGAAPIIPNPTITYPSPASPPDTPETSHSASTSPASSASPSTPPDSAYGDEAVIASASAESSPMSASADGIIPSSHPIPAPRAAKAAPAPAAPVSSFHPKTKAARDQFAYATRTIW</sequence>
<comment type="caution">
    <text evidence="1">The sequence shown here is derived from an EMBL/GenBank/DDBJ whole genome shotgun (WGS) entry which is preliminary data.</text>
</comment>
<organism evidence="1 2">
    <name type="scientific">Auriscalpium vulgare</name>
    <dbReference type="NCBI Taxonomy" id="40419"/>
    <lineage>
        <taxon>Eukaryota</taxon>
        <taxon>Fungi</taxon>
        <taxon>Dikarya</taxon>
        <taxon>Basidiomycota</taxon>
        <taxon>Agaricomycotina</taxon>
        <taxon>Agaricomycetes</taxon>
        <taxon>Russulales</taxon>
        <taxon>Auriscalpiaceae</taxon>
        <taxon>Auriscalpium</taxon>
    </lineage>
</organism>
<name>A0ACB8REJ6_9AGAM</name>
<dbReference type="EMBL" id="MU276055">
    <property type="protein sequence ID" value="KAI0042639.1"/>
    <property type="molecule type" value="Genomic_DNA"/>
</dbReference>
<keyword evidence="2" id="KW-1185">Reference proteome</keyword>
<protein>
    <submittedName>
        <fullName evidence="1">Uncharacterized protein</fullName>
    </submittedName>
</protein>
<dbReference type="Proteomes" id="UP000814033">
    <property type="component" value="Unassembled WGS sequence"/>
</dbReference>
<evidence type="ECO:0000313" key="1">
    <source>
        <dbReference type="EMBL" id="KAI0042639.1"/>
    </source>
</evidence>
<reference evidence="1" key="2">
    <citation type="journal article" date="2022" name="New Phytol.">
        <title>Evolutionary transition to the ectomycorrhizal habit in the genomes of a hyperdiverse lineage of mushroom-forming fungi.</title>
        <authorList>
            <person name="Looney B."/>
            <person name="Miyauchi S."/>
            <person name="Morin E."/>
            <person name="Drula E."/>
            <person name="Courty P.E."/>
            <person name="Kohler A."/>
            <person name="Kuo A."/>
            <person name="LaButti K."/>
            <person name="Pangilinan J."/>
            <person name="Lipzen A."/>
            <person name="Riley R."/>
            <person name="Andreopoulos W."/>
            <person name="He G."/>
            <person name="Johnson J."/>
            <person name="Nolan M."/>
            <person name="Tritt A."/>
            <person name="Barry K.W."/>
            <person name="Grigoriev I.V."/>
            <person name="Nagy L.G."/>
            <person name="Hibbett D."/>
            <person name="Henrissat B."/>
            <person name="Matheny P.B."/>
            <person name="Labbe J."/>
            <person name="Martin F.M."/>
        </authorList>
    </citation>
    <scope>NUCLEOTIDE SEQUENCE</scope>
    <source>
        <strain evidence="1">FP105234-sp</strain>
    </source>
</reference>
<feature type="non-terminal residue" evidence="1">
    <location>
        <position position="1"/>
    </location>
</feature>
<proteinExistence type="predicted"/>
<gene>
    <name evidence="1" type="ORF">FA95DRAFT_1635989</name>
</gene>
<reference evidence="1" key="1">
    <citation type="submission" date="2021-02" db="EMBL/GenBank/DDBJ databases">
        <authorList>
            <consortium name="DOE Joint Genome Institute"/>
            <person name="Ahrendt S."/>
            <person name="Looney B.P."/>
            <person name="Miyauchi S."/>
            <person name="Morin E."/>
            <person name="Drula E."/>
            <person name="Courty P.E."/>
            <person name="Chicoki N."/>
            <person name="Fauchery L."/>
            <person name="Kohler A."/>
            <person name="Kuo A."/>
            <person name="Labutti K."/>
            <person name="Pangilinan J."/>
            <person name="Lipzen A."/>
            <person name="Riley R."/>
            <person name="Andreopoulos W."/>
            <person name="He G."/>
            <person name="Johnson J."/>
            <person name="Barry K.W."/>
            <person name="Grigoriev I.V."/>
            <person name="Nagy L."/>
            <person name="Hibbett D."/>
            <person name="Henrissat B."/>
            <person name="Matheny P.B."/>
            <person name="Labbe J."/>
            <person name="Martin F."/>
        </authorList>
    </citation>
    <scope>NUCLEOTIDE SEQUENCE</scope>
    <source>
        <strain evidence="1">FP105234-sp</strain>
    </source>
</reference>
<evidence type="ECO:0000313" key="2">
    <source>
        <dbReference type="Proteomes" id="UP000814033"/>
    </source>
</evidence>
<accession>A0ACB8REJ6</accession>